<sequence>MTQTNVTQKEWEERLASIRPSERQLKWQETEFYGFIHFNINTFTGKQWGDGTESPLLFNPTDLDVEQWVVTMKEAGMNGIILTCKHHDGFCLWPSQYTDHTVASSPWKDGEGDLVKDVSDACRKHNLKFGVYLSPWDRHEETYGDSPTYNHFFVNQLKELLTNYGEVFSVWFDGACGEGPNGQKQVYDWDGYYETIRELQPDAAISVCGPDVRWCGNEAGATRKQEWSVVPKSLQDAEKIQEASQQTENHQEFIREVSSAEEDLGSRNVLEKTDTLVWYPAEVNTSIRPSWFYDEKEDEQVKHTEELFDLYVRTVGGNSTFLLNVPPDRRGLFHEKDVSVLKAFGQKLKSAFQTDLTESATQTLTNPYSIAIAFDQPTLLNCVVLQEDITKGQRVERFTIEAKMDGQWETVYTDYVIGYKKIALLDAISTQHIRIKIKASRSVPYLKAIQTYYIE</sequence>
<evidence type="ECO:0000313" key="8">
    <source>
        <dbReference type="Proteomes" id="UP001501166"/>
    </source>
</evidence>
<dbReference type="SUPFAM" id="SSF49785">
    <property type="entry name" value="Galactose-binding domain-like"/>
    <property type="match status" value="1"/>
</dbReference>
<dbReference type="EC" id="3.2.1.51" evidence="2"/>
<organism evidence="7 8">
    <name type="scientific">Alkalibacterium iburiense</name>
    <dbReference type="NCBI Taxonomy" id="290589"/>
    <lineage>
        <taxon>Bacteria</taxon>
        <taxon>Bacillati</taxon>
        <taxon>Bacillota</taxon>
        <taxon>Bacilli</taxon>
        <taxon>Lactobacillales</taxon>
        <taxon>Carnobacteriaceae</taxon>
        <taxon>Alkalibacterium</taxon>
    </lineage>
</organism>
<evidence type="ECO:0000256" key="3">
    <source>
        <dbReference type="ARBA" id="ARBA00022729"/>
    </source>
</evidence>
<feature type="domain" description="Glycoside hydrolase family 29 N-terminal" evidence="6">
    <location>
        <begin position="9"/>
        <end position="349"/>
    </location>
</feature>
<accession>A0ABN0XIQ2</accession>
<keyword evidence="4" id="KW-0378">Hydrolase</keyword>
<keyword evidence="8" id="KW-1185">Reference proteome</keyword>
<dbReference type="Gene3D" id="2.60.120.260">
    <property type="entry name" value="Galactose-binding domain-like"/>
    <property type="match status" value="1"/>
</dbReference>
<dbReference type="PANTHER" id="PTHR10030:SF37">
    <property type="entry name" value="ALPHA-L-FUCOSIDASE-RELATED"/>
    <property type="match status" value="1"/>
</dbReference>
<reference evidence="7 8" key="1">
    <citation type="journal article" date="2019" name="Int. J. Syst. Evol. Microbiol.">
        <title>The Global Catalogue of Microorganisms (GCM) 10K type strain sequencing project: providing services to taxonomists for standard genome sequencing and annotation.</title>
        <authorList>
            <consortium name="The Broad Institute Genomics Platform"/>
            <consortium name="The Broad Institute Genome Sequencing Center for Infectious Disease"/>
            <person name="Wu L."/>
            <person name="Ma J."/>
        </authorList>
    </citation>
    <scope>NUCLEOTIDE SEQUENCE [LARGE SCALE GENOMIC DNA]</scope>
    <source>
        <strain evidence="7 8">JCM 12662</strain>
    </source>
</reference>
<comment type="similarity">
    <text evidence="1">Belongs to the glycosyl hydrolase 29 family.</text>
</comment>
<protein>
    <recommendedName>
        <fullName evidence="2">alpha-L-fucosidase</fullName>
        <ecNumber evidence="2">3.2.1.51</ecNumber>
    </recommendedName>
</protein>
<dbReference type="InterPro" id="IPR017853">
    <property type="entry name" value="GH"/>
</dbReference>
<evidence type="ECO:0000256" key="5">
    <source>
        <dbReference type="ARBA" id="ARBA00023295"/>
    </source>
</evidence>
<dbReference type="RefSeq" id="WP_343755611.1">
    <property type="nucleotide sequence ID" value="NZ_BAAACW010000108.1"/>
</dbReference>
<dbReference type="PANTHER" id="PTHR10030">
    <property type="entry name" value="ALPHA-L-FUCOSIDASE"/>
    <property type="match status" value="1"/>
</dbReference>
<evidence type="ECO:0000313" key="7">
    <source>
        <dbReference type="EMBL" id="GAA0365118.1"/>
    </source>
</evidence>
<dbReference type="InterPro" id="IPR008979">
    <property type="entry name" value="Galactose-bd-like_sf"/>
</dbReference>
<comment type="caution">
    <text evidence="7">The sequence shown here is derived from an EMBL/GenBank/DDBJ whole genome shotgun (WGS) entry which is preliminary data.</text>
</comment>
<evidence type="ECO:0000256" key="4">
    <source>
        <dbReference type="ARBA" id="ARBA00022801"/>
    </source>
</evidence>
<dbReference type="InterPro" id="IPR057739">
    <property type="entry name" value="Glyco_hydro_29_N"/>
</dbReference>
<dbReference type="InterPro" id="IPR000933">
    <property type="entry name" value="Glyco_hydro_29"/>
</dbReference>
<dbReference type="Pfam" id="PF01120">
    <property type="entry name" value="Alpha_L_fucos"/>
    <property type="match status" value="1"/>
</dbReference>
<keyword evidence="3" id="KW-0732">Signal</keyword>
<gene>
    <name evidence="7" type="ORF">GCM10008932_16680</name>
</gene>
<dbReference type="SMART" id="SM00812">
    <property type="entry name" value="Alpha_L_fucos"/>
    <property type="match status" value="1"/>
</dbReference>
<dbReference type="EMBL" id="BAAACW010000108">
    <property type="protein sequence ID" value="GAA0365118.1"/>
    <property type="molecule type" value="Genomic_DNA"/>
</dbReference>
<evidence type="ECO:0000256" key="1">
    <source>
        <dbReference type="ARBA" id="ARBA00007951"/>
    </source>
</evidence>
<evidence type="ECO:0000256" key="2">
    <source>
        <dbReference type="ARBA" id="ARBA00012662"/>
    </source>
</evidence>
<proteinExistence type="inferred from homology"/>
<dbReference type="Proteomes" id="UP001501166">
    <property type="component" value="Unassembled WGS sequence"/>
</dbReference>
<keyword evidence="5" id="KW-0326">Glycosidase</keyword>
<evidence type="ECO:0000259" key="6">
    <source>
        <dbReference type="Pfam" id="PF01120"/>
    </source>
</evidence>
<name>A0ABN0XIQ2_9LACT</name>
<dbReference type="SUPFAM" id="SSF51445">
    <property type="entry name" value="(Trans)glycosidases"/>
    <property type="match status" value="1"/>
</dbReference>
<dbReference type="Gene3D" id="3.20.20.80">
    <property type="entry name" value="Glycosidases"/>
    <property type="match status" value="1"/>
</dbReference>